<feature type="domain" description="STAS" evidence="1">
    <location>
        <begin position="23"/>
        <end position="110"/>
    </location>
</feature>
<sequence length="110" mass="12067">MVFDDEVVFQAQIEILADDRVHVVVSGSVDLWSESQFSEVLDAAAALRPGALVVDLRGVDFLSASSLRHLIRVRDVARGRGLDFVVHSPPAGIVRWLLAQYVILPAHADH</sequence>
<dbReference type="InterPro" id="IPR036513">
    <property type="entry name" value="STAS_dom_sf"/>
</dbReference>
<dbReference type="CDD" id="cd07043">
    <property type="entry name" value="STAS_anti-anti-sigma_factors"/>
    <property type="match status" value="1"/>
</dbReference>
<dbReference type="RefSeq" id="WP_163477219.1">
    <property type="nucleotide sequence ID" value="NZ_JAAGWE010000022.1"/>
</dbReference>
<proteinExistence type="predicted"/>
<gene>
    <name evidence="2" type="ORF">GCU54_13830</name>
</gene>
<comment type="caution">
    <text evidence="2">The sequence shown here is derived from an EMBL/GenBank/DDBJ whole genome shotgun (WGS) entry which is preliminary data.</text>
</comment>
<accession>A0A6P0GII0</accession>
<protein>
    <submittedName>
        <fullName evidence="2">STAS domain-containing protein</fullName>
    </submittedName>
</protein>
<dbReference type="SUPFAM" id="SSF52091">
    <property type="entry name" value="SpoIIaa-like"/>
    <property type="match status" value="1"/>
</dbReference>
<dbReference type="Proteomes" id="UP000471126">
    <property type="component" value="Unassembled WGS sequence"/>
</dbReference>
<dbReference type="AlphaFoldDB" id="A0A6P0GII0"/>
<reference evidence="2 3" key="1">
    <citation type="submission" date="2019-12" db="EMBL/GenBank/DDBJ databases">
        <title>WGS of CPCC 203550 I12A-02606.</title>
        <authorList>
            <person name="Jiang Z."/>
        </authorList>
    </citation>
    <scope>NUCLEOTIDE SEQUENCE [LARGE SCALE GENOMIC DNA]</scope>
    <source>
        <strain evidence="2 3">I12A-02606</strain>
    </source>
</reference>
<evidence type="ECO:0000313" key="2">
    <source>
        <dbReference type="EMBL" id="NEM07087.1"/>
    </source>
</evidence>
<dbReference type="EMBL" id="JAAGWE010000022">
    <property type="protein sequence ID" value="NEM07087.1"/>
    <property type="molecule type" value="Genomic_DNA"/>
</dbReference>
<dbReference type="InterPro" id="IPR002645">
    <property type="entry name" value="STAS_dom"/>
</dbReference>
<dbReference type="PROSITE" id="PS50801">
    <property type="entry name" value="STAS"/>
    <property type="match status" value="1"/>
</dbReference>
<evidence type="ECO:0000259" key="1">
    <source>
        <dbReference type="PROSITE" id="PS50801"/>
    </source>
</evidence>
<name>A0A6P0GII0_9ACTN</name>
<organism evidence="2 3">
    <name type="scientific">Geodermatophilus normandii</name>
    <dbReference type="NCBI Taxonomy" id="1137989"/>
    <lineage>
        <taxon>Bacteria</taxon>
        <taxon>Bacillati</taxon>
        <taxon>Actinomycetota</taxon>
        <taxon>Actinomycetes</taxon>
        <taxon>Geodermatophilales</taxon>
        <taxon>Geodermatophilaceae</taxon>
        <taxon>Geodermatophilus</taxon>
    </lineage>
</organism>
<dbReference type="InterPro" id="IPR058548">
    <property type="entry name" value="MlaB-like_STAS"/>
</dbReference>
<evidence type="ECO:0000313" key="3">
    <source>
        <dbReference type="Proteomes" id="UP000471126"/>
    </source>
</evidence>
<dbReference type="Pfam" id="PF13466">
    <property type="entry name" value="STAS_2"/>
    <property type="match status" value="1"/>
</dbReference>
<dbReference type="Gene3D" id="3.30.750.24">
    <property type="entry name" value="STAS domain"/>
    <property type="match status" value="1"/>
</dbReference>